<dbReference type="EMBL" id="CAVMJV010000016">
    <property type="protein sequence ID" value="CAK5057619.1"/>
    <property type="molecule type" value="Genomic_DNA"/>
</dbReference>
<name>A0ACB0YQD8_MELEN</name>
<protein>
    <submittedName>
        <fullName evidence="1">Uncharacterized protein</fullName>
    </submittedName>
</protein>
<reference evidence="1" key="1">
    <citation type="submission" date="2023-11" db="EMBL/GenBank/DDBJ databases">
        <authorList>
            <person name="Poullet M."/>
        </authorList>
    </citation>
    <scope>NUCLEOTIDE SEQUENCE</scope>
    <source>
        <strain evidence="1">E1834</strain>
    </source>
</reference>
<evidence type="ECO:0000313" key="2">
    <source>
        <dbReference type="Proteomes" id="UP001497535"/>
    </source>
</evidence>
<comment type="caution">
    <text evidence="1">The sequence shown here is derived from an EMBL/GenBank/DDBJ whole genome shotgun (WGS) entry which is preliminary data.</text>
</comment>
<proteinExistence type="predicted"/>
<organism evidence="1 2">
    <name type="scientific">Meloidogyne enterolobii</name>
    <name type="common">Root-knot nematode worm</name>
    <name type="synonym">Meloidogyne mayaguensis</name>
    <dbReference type="NCBI Taxonomy" id="390850"/>
    <lineage>
        <taxon>Eukaryota</taxon>
        <taxon>Metazoa</taxon>
        <taxon>Ecdysozoa</taxon>
        <taxon>Nematoda</taxon>
        <taxon>Chromadorea</taxon>
        <taxon>Rhabditida</taxon>
        <taxon>Tylenchina</taxon>
        <taxon>Tylenchomorpha</taxon>
        <taxon>Tylenchoidea</taxon>
        <taxon>Meloidogynidae</taxon>
        <taxon>Meloidogyninae</taxon>
        <taxon>Meloidogyne</taxon>
    </lineage>
</organism>
<accession>A0ACB0YQD8</accession>
<sequence length="209" mass="22176">MELIILVVPAPLTRQQIIVMALLAISNVSSTITFSCIVPFLPTEATKRKGLSTTQVGFVIGYYQLIQSIASPVIGKYIGKLHANRTFAAGGILCGISSIAFGFADYLPSGPMFFFGLLVCRTTQAIGGSCFNTATWTIIGRIFTHRISLAMGINEVALGLGYTLGPAIGSALYEVGGYVLPLFVVGSVQVLIVLGALPFYRGLLSEGLY</sequence>
<keyword evidence="2" id="KW-1185">Reference proteome</keyword>
<dbReference type="Proteomes" id="UP001497535">
    <property type="component" value="Unassembled WGS sequence"/>
</dbReference>
<evidence type="ECO:0000313" key="1">
    <source>
        <dbReference type="EMBL" id="CAK5057619.1"/>
    </source>
</evidence>
<gene>
    <name evidence="1" type="ORF">MENTE1834_LOCUS15248</name>
</gene>